<comment type="subcellular location">
    <subcellularLocation>
        <location evidence="1">Cell membrane</location>
        <topology evidence="1">Multi-pass membrane protein</topology>
    </subcellularLocation>
</comment>
<feature type="transmembrane region" description="Helical" evidence="8">
    <location>
        <begin position="260"/>
        <end position="281"/>
    </location>
</feature>
<feature type="transmembrane region" description="Helical" evidence="8">
    <location>
        <begin position="790"/>
        <end position="815"/>
    </location>
</feature>
<evidence type="ECO:0000256" key="2">
    <source>
        <dbReference type="ARBA" id="ARBA00010157"/>
    </source>
</evidence>
<feature type="coiled-coil region" evidence="7">
    <location>
        <begin position="455"/>
        <end position="489"/>
    </location>
</feature>
<dbReference type="PANTHER" id="PTHR33406">
    <property type="entry name" value="MEMBRANE PROTEIN MJ1562-RELATED"/>
    <property type="match status" value="1"/>
</dbReference>
<evidence type="ECO:0000313" key="13">
    <source>
        <dbReference type="Proteomes" id="UP000076405"/>
    </source>
</evidence>
<evidence type="ECO:0000256" key="3">
    <source>
        <dbReference type="ARBA" id="ARBA00022475"/>
    </source>
</evidence>
<feature type="transmembrane region" description="Helical" evidence="8">
    <location>
        <begin position="344"/>
        <end position="362"/>
    </location>
</feature>
<dbReference type="SUPFAM" id="SSF82866">
    <property type="entry name" value="Multidrug efflux transporter AcrB transmembrane domain"/>
    <property type="match status" value="1"/>
</dbReference>
<keyword evidence="3" id="KW-1003">Cell membrane</keyword>
<evidence type="ECO:0000313" key="12">
    <source>
        <dbReference type="Proteomes" id="UP000076244"/>
    </source>
</evidence>
<organism evidence="10 13">
    <name type="scientific">Pediococcus damnosus</name>
    <dbReference type="NCBI Taxonomy" id="51663"/>
    <lineage>
        <taxon>Bacteria</taxon>
        <taxon>Bacillati</taxon>
        <taxon>Bacillota</taxon>
        <taxon>Bacilli</taxon>
        <taxon>Lactobacillales</taxon>
        <taxon>Lactobacillaceae</taxon>
        <taxon>Pediococcus</taxon>
    </lineage>
</organism>
<feature type="transmembrane region" description="Helical" evidence="8">
    <location>
        <begin position="188"/>
        <end position="210"/>
    </location>
</feature>
<dbReference type="Pfam" id="PF03176">
    <property type="entry name" value="MMPL"/>
    <property type="match status" value="1"/>
</dbReference>
<accession>A0AAC9B3I3</accession>
<dbReference type="GeneID" id="57275902"/>
<keyword evidence="6 8" id="KW-0472">Membrane</keyword>
<evidence type="ECO:0000256" key="4">
    <source>
        <dbReference type="ARBA" id="ARBA00022692"/>
    </source>
</evidence>
<dbReference type="EMBL" id="CP012288">
    <property type="protein sequence ID" value="AMV66584.1"/>
    <property type="molecule type" value="Genomic_DNA"/>
</dbReference>
<dbReference type="AlphaFoldDB" id="A0AAC9B3I3"/>
<comment type="similarity">
    <text evidence="2">Belongs to the resistance-nodulation-cell division (RND) (TC 2.A.6) family. MmpL subfamily.</text>
</comment>
<keyword evidence="4 8" id="KW-0812">Transmembrane</keyword>
<feature type="transmembrane region" description="Helical" evidence="8">
    <location>
        <begin position="863"/>
        <end position="888"/>
    </location>
</feature>
<dbReference type="RefSeq" id="WP_046870736.1">
    <property type="nucleotide sequence ID" value="NZ_BAAAXI010000175.1"/>
</dbReference>
<evidence type="ECO:0000259" key="9">
    <source>
        <dbReference type="Pfam" id="PF03176"/>
    </source>
</evidence>
<evidence type="ECO:0000256" key="7">
    <source>
        <dbReference type="SAM" id="Coils"/>
    </source>
</evidence>
<gene>
    <name evidence="10" type="ORF">ADU70_2015</name>
    <name evidence="11" type="ORF">ADU72_0639</name>
</gene>
<dbReference type="PANTHER" id="PTHR33406:SF6">
    <property type="entry name" value="MEMBRANE PROTEIN YDGH-RELATED"/>
    <property type="match status" value="1"/>
</dbReference>
<dbReference type="KEGG" id="pdm:ADU72_0639"/>
<evidence type="ECO:0000313" key="10">
    <source>
        <dbReference type="EMBL" id="AMV63481.1"/>
    </source>
</evidence>
<feature type="transmembrane region" description="Helical" evidence="8">
    <location>
        <begin position="288"/>
        <end position="314"/>
    </location>
</feature>
<reference evidence="12 13" key="1">
    <citation type="journal article" date="2016" name="PLoS ONE">
        <title>The Identification of Novel Diagnostic Marker Genes for the Detection of Beer Spoiling Pediococcus damnosus Strains Using the BlAst Diagnostic Gene findEr.</title>
        <authorList>
            <person name="Behr J."/>
            <person name="Geissler A.J."/>
            <person name="Schmid J."/>
            <person name="Zehe A."/>
            <person name="Vogel R.F."/>
        </authorList>
    </citation>
    <scope>NUCLEOTIDE SEQUENCE [LARGE SCALE GENOMIC DNA]</scope>
    <source>
        <strain evidence="10 13">TMW 2.1533</strain>
        <strain evidence="11 12">TMW 2.1535</strain>
    </source>
</reference>
<name>A0AAC9B3I3_9LACO</name>
<evidence type="ECO:0000256" key="8">
    <source>
        <dbReference type="SAM" id="Phobius"/>
    </source>
</evidence>
<keyword evidence="7" id="KW-0175">Coiled coil</keyword>
<feature type="transmembrane region" description="Helical" evidence="8">
    <location>
        <begin position="164"/>
        <end position="182"/>
    </location>
</feature>
<feature type="transmembrane region" description="Helical" evidence="8">
    <location>
        <begin position="759"/>
        <end position="778"/>
    </location>
</feature>
<protein>
    <submittedName>
        <fullName evidence="10">Membrane protein</fullName>
    </submittedName>
</protein>
<keyword evidence="5 8" id="KW-1133">Transmembrane helix</keyword>
<feature type="transmembrane region" description="Helical" evidence="8">
    <location>
        <begin position="835"/>
        <end position="856"/>
    </location>
</feature>
<dbReference type="InterPro" id="IPR050545">
    <property type="entry name" value="Mycobact_MmpL"/>
</dbReference>
<dbReference type="InterPro" id="IPR004869">
    <property type="entry name" value="MMPL_dom"/>
</dbReference>
<feature type="transmembrane region" description="Helical" evidence="8">
    <location>
        <begin position="736"/>
        <end position="753"/>
    </location>
</feature>
<dbReference type="EMBL" id="CP012275">
    <property type="protein sequence ID" value="AMV63481.1"/>
    <property type="molecule type" value="Genomic_DNA"/>
</dbReference>
<dbReference type="Proteomes" id="UP000076405">
    <property type="component" value="Chromosome"/>
</dbReference>
<keyword evidence="12" id="KW-1185">Reference proteome</keyword>
<evidence type="ECO:0000256" key="6">
    <source>
        <dbReference type="ARBA" id="ARBA00023136"/>
    </source>
</evidence>
<dbReference type="GO" id="GO:0005886">
    <property type="term" value="C:plasma membrane"/>
    <property type="evidence" value="ECO:0007669"/>
    <property type="project" value="UniProtKB-SubCell"/>
</dbReference>
<feature type="transmembrane region" description="Helical" evidence="8">
    <location>
        <begin position="12"/>
        <end position="30"/>
    </location>
</feature>
<dbReference type="Proteomes" id="UP000076244">
    <property type="component" value="Chromosome"/>
</dbReference>
<feature type="transmembrane region" description="Helical" evidence="8">
    <location>
        <begin position="222"/>
        <end position="240"/>
    </location>
</feature>
<proteinExistence type="inferred from homology"/>
<evidence type="ECO:0000256" key="1">
    <source>
        <dbReference type="ARBA" id="ARBA00004651"/>
    </source>
</evidence>
<evidence type="ECO:0000313" key="11">
    <source>
        <dbReference type="EMBL" id="AMV66584.1"/>
    </source>
</evidence>
<sequence>MTKTKKLKITSLISWAIILIGLIILLPNSLTWNNRYSQQLPADTSTSRQAPEATIVYTNPNGALSSKQKKAIQGSEEKLNANKKFLGVQAIESGNDSNAAHRLDSQDKSTELTVLRFKKNQNQFHILIPQIYSLVHTKGITTYVTGNDVLQVARAQAIQTATKIMIGICSVLFVVAIGIIFRSILAPLIALLLSGITYLASLSIATSAAHFLNSPYTAQTDLVLAIISFGIFPIVIAIFYRFYSNHFDDLQAVNDFYKTSWLPSLITVIPLIITGSALLLARNELLRSLWVVAVTLILGWLVFYTLMPALISFIDDLFFWPGSARKFSSSISFWHFNTTVGNKYPIITMVGIFIIIGSGLLIKSKPLNWSVAKDTPFSSQAKIGANVITSHYATGRVAPITISLTDKTAVTNTQDLAIINQLTQKLKSVSNVAAVYSVAQPAGTPLSNLYVNQQLQTITNQLAAANLNLTETQNSLKTSEKKLKNLKLSSTLKDLSASIKNLNAIGSQSSQVASQADNLTSDIATIEEQQVSIDNLLNSRSLTQGSKAMRQVLTSLKAHNRNLLSDLKTLHHNVKVVSSNNAVIAENISQVEEDQQTVSDDFKDANAAIQSTKTALTKDSKNVTIAQQNLATDRNYLNELSKSGIVSTLYMTGADLKTAPIKNALNQFNQAKNKTTTISIILNKNPSSTAGMATLKQLDTTTRSTLQGTSLAKSKVTYAGETVLVTNQKQAFKHDVTHLLPWLLGFLILYLFVMSRSLFAIYASVTLFAAYWLGYRLINLLSASLLKESMLADVPMVSGILFICVNLALIIPIILQTARSSTSQYLNAISSFDKVLGLIGILSLIPLLALGFTQLLSFIQIALVFLIAEIIWAFVFPLGISSALHITYDEI</sequence>
<evidence type="ECO:0000256" key="5">
    <source>
        <dbReference type="ARBA" id="ARBA00022989"/>
    </source>
</evidence>
<feature type="domain" description="Membrane transport protein MMPL" evidence="9">
    <location>
        <begin position="43"/>
        <end position="345"/>
    </location>
</feature>